<keyword evidence="3" id="KW-1185">Reference proteome</keyword>
<dbReference type="Proteomes" id="UP000266861">
    <property type="component" value="Unassembled WGS sequence"/>
</dbReference>
<dbReference type="SMART" id="SM00225">
    <property type="entry name" value="BTB"/>
    <property type="match status" value="1"/>
</dbReference>
<dbReference type="NCBIfam" id="NF047352">
    <property type="entry name" value="P_loop_sacsin"/>
    <property type="match status" value="1"/>
</dbReference>
<dbReference type="InterPro" id="IPR000210">
    <property type="entry name" value="BTB/POZ_dom"/>
</dbReference>
<dbReference type="InterPro" id="IPR052972">
    <property type="entry name" value="Sacsin_chaperone_reg"/>
</dbReference>
<gene>
    <name evidence="2" type="ORF">Glove_294g161</name>
</gene>
<dbReference type="Gene3D" id="3.30.710.10">
    <property type="entry name" value="Potassium Channel Kv1.1, Chain A"/>
    <property type="match status" value="1"/>
</dbReference>
<dbReference type="GO" id="GO:0030544">
    <property type="term" value="F:Hsp70 protein binding"/>
    <property type="evidence" value="ECO:0007669"/>
    <property type="project" value="TreeGrafter"/>
</dbReference>
<proteinExistence type="predicted"/>
<reference evidence="2 3" key="1">
    <citation type="submission" date="2018-08" db="EMBL/GenBank/DDBJ databases">
        <title>Genome and evolution of the arbuscular mycorrhizal fungus Diversispora epigaea (formerly Glomus versiforme) and its bacterial endosymbionts.</title>
        <authorList>
            <person name="Sun X."/>
            <person name="Fei Z."/>
            <person name="Harrison M."/>
        </authorList>
    </citation>
    <scope>NUCLEOTIDE SEQUENCE [LARGE SCALE GENOMIC DNA]</scope>
    <source>
        <strain evidence="2 3">IT104</strain>
    </source>
</reference>
<dbReference type="STRING" id="1348612.A0A397HZL4"/>
<dbReference type="SUPFAM" id="SSF54695">
    <property type="entry name" value="POZ domain"/>
    <property type="match status" value="1"/>
</dbReference>
<organism evidence="2 3">
    <name type="scientific">Diversispora epigaea</name>
    <dbReference type="NCBI Taxonomy" id="1348612"/>
    <lineage>
        <taxon>Eukaryota</taxon>
        <taxon>Fungi</taxon>
        <taxon>Fungi incertae sedis</taxon>
        <taxon>Mucoromycota</taxon>
        <taxon>Glomeromycotina</taxon>
        <taxon>Glomeromycetes</taxon>
        <taxon>Diversisporales</taxon>
        <taxon>Diversisporaceae</taxon>
        <taxon>Diversispora</taxon>
    </lineage>
</organism>
<dbReference type="PROSITE" id="PS50097">
    <property type="entry name" value="BTB"/>
    <property type="match status" value="1"/>
</dbReference>
<dbReference type="Gene3D" id="3.30.565.10">
    <property type="entry name" value="Histidine kinase-like ATPase, C-terminal domain"/>
    <property type="match status" value="1"/>
</dbReference>
<dbReference type="InterPro" id="IPR011333">
    <property type="entry name" value="SKP1/BTB/POZ_sf"/>
</dbReference>
<evidence type="ECO:0000313" key="2">
    <source>
        <dbReference type="EMBL" id="RHZ68675.1"/>
    </source>
</evidence>
<dbReference type="PANTHER" id="PTHR15600:SF42">
    <property type="entry name" value="SACSIN"/>
    <property type="match status" value="1"/>
</dbReference>
<protein>
    <recommendedName>
        <fullName evidence="1">BTB domain-containing protein</fullName>
    </recommendedName>
</protein>
<dbReference type="EMBL" id="PQFF01000268">
    <property type="protein sequence ID" value="RHZ68675.1"/>
    <property type="molecule type" value="Genomic_DNA"/>
</dbReference>
<dbReference type="OrthoDB" id="1262810at2759"/>
<dbReference type="PANTHER" id="PTHR15600">
    <property type="entry name" value="SACSIN"/>
    <property type="match status" value="1"/>
</dbReference>
<sequence>MTSTTKAKKAKGVGFKPGEPYTHRLSKILDEYPDGSQILREILQNSDDAKSRQQIFILDRNTYPKKSLFEPDLKGDDETDLKLDRYQGPALLSKNDTIFEERDFSSLLSLANSEKRDQFDKIGVMGVGFNSIYHITDSPTFITGNNYVILDPHEWYFEGGIKYDFVKEKLAEGYPDQFIPFQISGDEELNKEFAGTLFRYPLRTADDVIVSKIAKKEYKPDDILDMFKKFYENESVNCLLFLKYIEVIKFYEIKEGESEKTLLYTIELENADEIRLKRQLVVSQISPMMDSLNSGNYGKVSTLGTLFIANYRQQKNQEKSVVNQWLIFNWLGNLKVAEDRLRKKFEKSIKDYKFIPNVGIAMPLNDNKDIGRLFCFLPLPIVMPFRGSVHGYFAVSTNRRALWTAEDNEDLAVDAIASLKVFWNLYLFDNILPQAWVNFLIKLPYEYPNIEPTELYNFWPINHNNASGSTVKFCKKLLRNLIENLKVGDKVFCGPSALNPPGDMSNILSISETGIKMETKFQLLSLANGYLPAMKAPPIISEILRNIGFPVIDITPEIRTELSKSRHKDYLNHYSPQIIRKYLRQNHSRWQNLKREEILSLFLYILQDKKYKELEGFQMIPLADGTFGKISQNDNNNIVYIGPDRSQNLMHYDERKIFTNNLEKFIDKGIPFNLWEILYEGAKDNWGLNIKILTTTAVADLIKKNLKGYNRNSDEIKSTVNREWINLIWENFEARCYELVEFESLHLLPTNHGTLRKVNTSKKCLWNSIDDELDNKIQPLIEKFGAVFVDKNFEKSSVRDWKNLSPYVFKLADVSKVLSCLCNSTSYPQNLNIDLSSQDALDMIEYLCAHLQLRKFHNSENDNVDMIKVIKNLPIFTEVGHEELISLQNRDREWFLLPKEIEDSYGRIIAPPEVGFLNANTTSLQYIFENIIGIKRLSEVHYWKVLVFPYLSCQPLSILEVVVEKLFNRLETFDSELKDMLKKTAFVTTGTFEMYRKKEDSDQLILSKPIDLYNPENRKISDLFFGDEKVFPVGKFMSRKISLLKDLGLKTFLSADDILKRFNAINAKREIAESENQTELFDDIHLKSFMLVQHIDDKWDKLFKNNKSNLNHSILPYLRSHDWIPTMEISKQKKFSKSQDCRDTKDRDLIGYIAPILDYEIKNASFREHLGWKRYVPVQRVISQLIACPQHLSDQNIYNICHKIYQYMNEAISANDSQSKFEASLLRNELHDKPWILVKGQFYSSDKVVFDLPKDFGNKNTLTVELPYDYHTKKEMFLFMGIRQKVTIQDYINVIKDNFLTGESKTLSSDEISEVIGYIEQISKKLDNKKRSSETLKGLLIPTTQGKLVDLNEIQYDDMGIRLSPEQKDEFSISHLSISLNTATNIGMQMLTGKFMEDANGVDDFMPEFYEQNESLTTRIKNIINDYLPKKTFREFLQNADDAGARHFKLYIDERNFTKNTNSPSLLDREMNLWQGPALWIYNDAEFTEKDFQSLLKLGSGSKSKDETKIGRFGIGFNCAFNFTDLPSFVSGEYIAFLDPHGQYLPTMGVPPRRPLGNRYNFLKTDFRNRFSDQSQPYLSIEGCDFQKRFNGTLFRIPLRTLRTAEKSLISDKIFDLKDLQNMFGNIEGNKEILFLRNIEHCSVTVINPHRMALMSSILNITGRSKEEKTYSSQLIWEAKINNSPEISEMRKSMSYEQNIFSLGMEILRDDKKRSEYWLLSSGGNAEIDPELKKIAEERKVVPRGGVAALIAEEINQKTNYLPKLRGEMYSYLSLSITNNLKVMLNGSFSLSSDRQNILNSDFMESDDFTGKWNRFILFKILPILHAKLLEQIAIINFAKFKEFMDTRLNDPNQPEEDFIAKMITRDWPIVSNEEFQTSGTYKKYGFAVIRELAYNNCRVFWTEANEGKFLSFKESCFANPENLTISDILIKEDVPIVKLSKEQYENIQDLKKGIKPNIISPQLVCEILRNNGNIWNSYIKYTSVIERKDSNKEIQDNVIHLLKFIRKNSKSFNILDGVTLVPLSDGNVGTFGKQVYYLTKPKHRELFKKSGPTHFVDKLPVELKEFFENPTFSQELKIQPLDPKSILELLKLEMPNAYNVKEINWDPNSKSYPNKYWIDSILSFFTDDTQFELSNFTKFPLLPVTKPSDKLVQFDFHNPLLSFENHNVVHVLVRLGIRFTNYKLKDKAHENLKQCIVPFNEMNVMKSIERARNNASKSYDELFESLSPRDIKILKTYINENVSKIKKRKEILLILKELPIWSAHSHPEFISANSGILLPESLPYFSLPTGAYTFPFQTEVDYIFSPENDADHQTLFQIAKRTYTEFDYVKEYLFPCSLQITPNDEYVKLLRKVLLLEDPEIENYLKFYDVIPNKSLSALVKACTLYDYNMSAFRNIFSEKDVFLPPELQNDATILEALTRMGFKRTINPETFIECAQEIESKFQKPNIIPLTVTKSLAKDLLLHHLYYDQTLISTFNQEQLETLKSIKFIPTETNFPGHYKIFTAQTLGPESFNSVYLHNYKNLVWTQVPLIERILEPPDNLVRRLGLPKPNIRVIIDHWRVIVKEIIKTTHPNWRSPQGCREFLGIIKEIYGTLNRFVENTNTNIERILQKHEKLFLNGDDPFNPKNWVAGINLVFGVAESIGPNLHKVHPFLEDYRFLLKEAGAEELKNVKGSATKPDHDQSKVLIDKMIDFFAKQEESKHHDVIFHVKKEKIYANRYVLAAAANYFETLFCGQMNESVEFQRVDVTVEDIDPETFRILIRWLYGQPFDKPVLYDLSTLIDLLKASDKYQIDSLKGFIEYAIIAECEVDVSNVLEIKRWADECNANQLKDHCDKYIAENQNLVLQKRLDFIDNAEDEEEINQEREMIEDLLLE</sequence>
<comment type="caution">
    <text evidence="2">The sequence shown here is derived from an EMBL/GenBank/DDBJ whole genome shotgun (WGS) entry which is preliminary data.</text>
</comment>
<dbReference type="InterPro" id="IPR058210">
    <property type="entry name" value="SACS/Nov_dom"/>
</dbReference>
<dbReference type="SUPFAM" id="SSF55874">
    <property type="entry name" value="ATPase domain of HSP90 chaperone/DNA topoisomerase II/histidine kinase"/>
    <property type="match status" value="2"/>
</dbReference>
<dbReference type="Pfam" id="PF00651">
    <property type="entry name" value="BTB"/>
    <property type="match status" value="1"/>
</dbReference>
<dbReference type="CDD" id="cd18186">
    <property type="entry name" value="BTB_POZ_ZBTB_KLHL-like"/>
    <property type="match status" value="1"/>
</dbReference>
<evidence type="ECO:0000313" key="3">
    <source>
        <dbReference type="Proteomes" id="UP000266861"/>
    </source>
</evidence>
<accession>A0A397HZL4</accession>
<dbReference type="Pfam" id="PF25794">
    <property type="entry name" value="SACS"/>
    <property type="match status" value="2"/>
</dbReference>
<evidence type="ECO:0000259" key="1">
    <source>
        <dbReference type="PROSITE" id="PS50097"/>
    </source>
</evidence>
<feature type="domain" description="BTB" evidence="1">
    <location>
        <begin position="2705"/>
        <end position="2775"/>
    </location>
</feature>
<dbReference type="InterPro" id="IPR036890">
    <property type="entry name" value="HATPase_C_sf"/>
</dbReference>
<name>A0A397HZL4_9GLOM</name>